<dbReference type="Gene3D" id="2.60.40.10">
    <property type="entry name" value="Immunoglobulins"/>
    <property type="match status" value="1"/>
</dbReference>
<organism evidence="1">
    <name type="scientific">human gut metagenome</name>
    <dbReference type="NCBI Taxonomy" id="408170"/>
    <lineage>
        <taxon>unclassified sequences</taxon>
        <taxon>metagenomes</taxon>
        <taxon>organismal metagenomes</taxon>
    </lineage>
</organism>
<accession>W1YAJ0</accession>
<name>W1YAJ0_9ZZZZ</name>
<gene>
    <name evidence="1" type="ORF">Q604_UNBC06608G0001</name>
</gene>
<dbReference type="InterPro" id="IPR013783">
    <property type="entry name" value="Ig-like_fold"/>
</dbReference>
<dbReference type="EMBL" id="AZMM01006608">
    <property type="protein sequence ID" value="ETJ39522.1"/>
    <property type="molecule type" value="Genomic_DNA"/>
</dbReference>
<sequence length="69" mass="7435">ANWIVNVAARVGGPGLSEVVLEARVAGPQAWWPRGYGEQPLYDSVLSVAVVQDTPGVTRDRVSYPAEWA</sequence>
<comment type="caution">
    <text evidence="1">The sequence shown here is derived from an EMBL/GenBank/DDBJ whole genome shotgun (WGS) entry which is preliminary data.</text>
</comment>
<evidence type="ECO:0000313" key="1">
    <source>
        <dbReference type="EMBL" id="ETJ39522.1"/>
    </source>
</evidence>
<proteinExistence type="predicted"/>
<feature type="non-terminal residue" evidence="1">
    <location>
        <position position="1"/>
    </location>
</feature>
<feature type="non-terminal residue" evidence="1">
    <location>
        <position position="69"/>
    </location>
</feature>
<dbReference type="AlphaFoldDB" id="W1YAJ0"/>
<protein>
    <submittedName>
        <fullName evidence="1">Putative beta-mannosidase</fullName>
    </submittedName>
</protein>
<dbReference type="InterPro" id="IPR036156">
    <property type="entry name" value="Beta-gal/glucu_dom_sf"/>
</dbReference>
<dbReference type="SUPFAM" id="SSF49303">
    <property type="entry name" value="beta-Galactosidase/glucuronidase domain"/>
    <property type="match status" value="1"/>
</dbReference>
<reference evidence="1" key="1">
    <citation type="submission" date="2013-12" db="EMBL/GenBank/DDBJ databases">
        <title>A Varibaculum cambriense genome reconstructed from a premature infant gut community with otherwise low bacterial novelty that shifts toward anaerobic metabolism during the third week of life.</title>
        <authorList>
            <person name="Brown C.T."/>
            <person name="Sharon I."/>
            <person name="Thomas B.C."/>
            <person name="Castelle C.J."/>
            <person name="Morowitz M.J."/>
            <person name="Banfield J.F."/>
        </authorList>
    </citation>
    <scope>NUCLEOTIDE SEQUENCE</scope>
</reference>